<evidence type="ECO:0000313" key="2">
    <source>
        <dbReference type="Proteomes" id="UP000282386"/>
    </source>
</evidence>
<name>A0A7Z9A796_9MICC</name>
<accession>A0A7Z9A796</accession>
<dbReference type="Proteomes" id="UP000282386">
    <property type="component" value="Chromosome"/>
</dbReference>
<protein>
    <submittedName>
        <fullName evidence="1">Uncharacterized protein</fullName>
    </submittedName>
</protein>
<reference evidence="1 2" key="1">
    <citation type="submission" date="2018-12" db="EMBL/GenBank/DDBJ databases">
        <authorList>
            <consortium name="Pathogen Informatics"/>
        </authorList>
    </citation>
    <scope>NUCLEOTIDE SEQUENCE [LARGE SCALE GENOMIC DNA]</scope>
    <source>
        <strain evidence="1 2">NCTC10207</strain>
    </source>
</reference>
<evidence type="ECO:0000313" key="1">
    <source>
        <dbReference type="EMBL" id="VEI24642.1"/>
    </source>
</evidence>
<dbReference type="AlphaFoldDB" id="A0A7Z9A796"/>
<dbReference type="RefSeq" id="WP_126500654.1">
    <property type="nucleotide sequence ID" value="NZ_CAKASD010000011.1"/>
</dbReference>
<dbReference type="EMBL" id="LR134479">
    <property type="protein sequence ID" value="VEI24642.1"/>
    <property type="molecule type" value="Genomic_DNA"/>
</dbReference>
<gene>
    <name evidence="1" type="ORF">NCTC10207_02183</name>
</gene>
<organism evidence="1 2">
    <name type="scientific">Rothia aeria</name>
    <dbReference type="NCBI Taxonomy" id="172042"/>
    <lineage>
        <taxon>Bacteria</taxon>
        <taxon>Bacillati</taxon>
        <taxon>Actinomycetota</taxon>
        <taxon>Actinomycetes</taxon>
        <taxon>Micrococcales</taxon>
        <taxon>Micrococcaceae</taxon>
        <taxon>Rothia</taxon>
    </lineage>
</organism>
<proteinExistence type="predicted"/>
<sequence length="180" mass="21115">MKQPYEIHSDFFKKMISSGWYKNRDIILESLPPHLEELPDEVKNFLREIWYLTVSYDAYYRSDARVFLSTVLHSFGETTNKLSDYSLNDEDFIYYQKSVGRKLRNFGFAGDREVLIDDLGRIYFIPDSGDLYYLGGKFYEGLYNLIFRTGKSYIVEDDGELFVESDQGVLPGNMNIRDIP</sequence>